<comment type="caution">
    <text evidence="6">The sequence shown here is derived from an EMBL/GenBank/DDBJ whole genome shotgun (WGS) entry which is preliminary data.</text>
</comment>
<dbReference type="InterPro" id="IPR036390">
    <property type="entry name" value="WH_DNA-bd_sf"/>
</dbReference>
<dbReference type="GO" id="GO:0003700">
    <property type="term" value="F:DNA-binding transcription factor activity"/>
    <property type="evidence" value="ECO:0007669"/>
    <property type="project" value="InterPro"/>
</dbReference>
<dbReference type="AlphaFoldDB" id="V6IYJ5"/>
<dbReference type="GO" id="GO:0005829">
    <property type="term" value="C:cytosol"/>
    <property type="evidence" value="ECO:0007669"/>
    <property type="project" value="TreeGrafter"/>
</dbReference>
<dbReference type="SUPFAM" id="SSF46785">
    <property type="entry name" value="Winged helix' DNA-binding domain"/>
    <property type="match status" value="1"/>
</dbReference>
<evidence type="ECO:0000259" key="5">
    <source>
        <dbReference type="PROSITE" id="PS50931"/>
    </source>
</evidence>
<organism evidence="6 7">
    <name type="scientific">Sporolactobacillus laevolacticus DSM 442</name>
    <dbReference type="NCBI Taxonomy" id="1395513"/>
    <lineage>
        <taxon>Bacteria</taxon>
        <taxon>Bacillati</taxon>
        <taxon>Bacillota</taxon>
        <taxon>Bacilli</taxon>
        <taxon>Bacillales</taxon>
        <taxon>Sporolactobacillaceae</taxon>
        <taxon>Sporolactobacillus</taxon>
    </lineage>
</organism>
<accession>V6IYJ5</accession>
<dbReference type="Pfam" id="PF03466">
    <property type="entry name" value="LysR_substrate"/>
    <property type="match status" value="1"/>
</dbReference>
<dbReference type="PANTHER" id="PTHR30419:SF25">
    <property type="entry name" value="HTH-TYPE TRANSCRIPTIONAL REGULATOR YTLI"/>
    <property type="match status" value="1"/>
</dbReference>
<dbReference type="FunFam" id="1.10.10.10:FF:000001">
    <property type="entry name" value="LysR family transcriptional regulator"/>
    <property type="match status" value="1"/>
</dbReference>
<reference evidence="6 7" key="1">
    <citation type="journal article" date="2013" name="Genome Announc.">
        <title>Genome Sequence of Sporolactobacillus laevolacticus DSM442, an Efficient Polymer-Grade D-Lactate Producer from Agricultural Waste Cottonseed as a Nitrogen Source.</title>
        <authorList>
            <person name="Wang H."/>
            <person name="Wang L."/>
            <person name="Ju J."/>
            <person name="Yu B."/>
            <person name="Ma Y."/>
        </authorList>
    </citation>
    <scope>NUCLEOTIDE SEQUENCE [LARGE SCALE GENOMIC DNA]</scope>
    <source>
        <strain evidence="6 7">DSM 442</strain>
    </source>
</reference>
<dbReference type="InterPro" id="IPR050950">
    <property type="entry name" value="HTH-type_LysR_regulators"/>
</dbReference>
<protein>
    <submittedName>
        <fullName evidence="6">Transcriptional regulator</fullName>
    </submittedName>
</protein>
<dbReference type="Proteomes" id="UP000018296">
    <property type="component" value="Unassembled WGS sequence"/>
</dbReference>
<feature type="domain" description="HTH lysR-type" evidence="5">
    <location>
        <begin position="4"/>
        <end position="61"/>
    </location>
</feature>
<gene>
    <name evidence="6" type="ORF">P343_07535</name>
</gene>
<dbReference type="Pfam" id="PF00126">
    <property type="entry name" value="HTH_1"/>
    <property type="match status" value="1"/>
</dbReference>
<dbReference type="PANTHER" id="PTHR30419">
    <property type="entry name" value="HTH-TYPE TRANSCRIPTIONAL REGULATOR YBHD"/>
    <property type="match status" value="1"/>
</dbReference>
<comment type="similarity">
    <text evidence="1">Belongs to the LysR transcriptional regulatory family.</text>
</comment>
<proteinExistence type="inferred from homology"/>
<evidence type="ECO:0000256" key="4">
    <source>
        <dbReference type="ARBA" id="ARBA00023163"/>
    </source>
</evidence>
<dbReference type="STRING" id="1395513.P343_07535"/>
<sequence length="303" mass="33798">MVTMDLKSLKTFHRILSSGSFHRAAEEMNYAQSTVSMQIQRLEAEVGVQLFDRTQKSVGLTEAGRVFYEQSIDIMKRIDQLKSTMIEVTQAESGSVRIGVTEPSASFRFPAILGKFLNTHPKVHVSVHIANTPILNNLLHTGEIDIALCSTPEMGTSLFFEPLFQEGFVVLLPEHHPLSEQSTISPEDFVGQRLLITAKNCPYRKKLEVVAQEWNIPLNTLNTLEITSMTALTSYVEHGIGIALVPRIMTESPVPGTIVREMGSHSINMTTGFLYQTDKLPMLPASRALYHFLKNELLTSITP</sequence>
<dbReference type="SUPFAM" id="SSF53850">
    <property type="entry name" value="Periplasmic binding protein-like II"/>
    <property type="match status" value="1"/>
</dbReference>
<keyword evidence="3" id="KW-0238">DNA-binding</keyword>
<dbReference type="CDD" id="cd05466">
    <property type="entry name" value="PBP2_LTTR_substrate"/>
    <property type="match status" value="1"/>
</dbReference>
<dbReference type="eggNOG" id="COG0583">
    <property type="taxonomic scope" value="Bacteria"/>
</dbReference>
<dbReference type="InterPro" id="IPR005119">
    <property type="entry name" value="LysR_subst-bd"/>
</dbReference>
<dbReference type="PROSITE" id="PS50931">
    <property type="entry name" value="HTH_LYSR"/>
    <property type="match status" value="1"/>
</dbReference>
<name>V6IYJ5_9BACL</name>
<dbReference type="Gene3D" id="1.10.10.10">
    <property type="entry name" value="Winged helix-like DNA-binding domain superfamily/Winged helix DNA-binding domain"/>
    <property type="match status" value="1"/>
</dbReference>
<dbReference type="InterPro" id="IPR036388">
    <property type="entry name" value="WH-like_DNA-bd_sf"/>
</dbReference>
<keyword evidence="7" id="KW-1185">Reference proteome</keyword>
<evidence type="ECO:0000313" key="7">
    <source>
        <dbReference type="Proteomes" id="UP000018296"/>
    </source>
</evidence>
<evidence type="ECO:0000256" key="3">
    <source>
        <dbReference type="ARBA" id="ARBA00023125"/>
    </source>
</evidence>
<dbReference type="Gene3D" id="3.40.190.10">
    <property type="entry name" value="Periplasmic binding protein-like II"/>
    <property type="match status" value="2"/>
</dbReference>
<evidence type="ECO:0000256" key="1">
    <source>
        <dbReference type="ARBA" id="ARBA00009437"/>
    </source>
</evidence>
<keyword evidence="4" id="KW-0804">Transcription</keyword>
<dbReference type="InterPro" id="IPR000847">
    <property type="entry name" value="LysR_HTH_N"/>
</dbReference>
<evidence type="ECO:0000313" key="6">
    <source>
        <dbReference type="EMBL" id="EST12470.1"/>
    </source>
</evidence>
<dbReference type="GO" id="GO:0003677">
    <property type="term" value="F:DNA binding"/>
    <property type="evidence" value="ECO:0007669"/>
    <property type="project" value="UniProtKB-KW"/>
</dbReference>
<dbReference type="EMBL" id="AWTC01000005">
    <property type="protein sequence ID" value="EST12470.1"/>
    <property type="molecule type" value="Genomic_DNA"/>
</dbReference>
<dbReference type="PRINTS" id="PR00039">
    <property type="entry name" value="HTHLYSR"/>
</dbReference>
<dbReference type="PATRIC" id="fig|1395513.3.peg.1534"/>
<evidence type="ECO:0000256" key="2">
    <source>
        <dbReference type="ARBA" id="ARBA00023015"/>
    </source>
</evidence>
<keyword evidence="2" id="KW-0805">Transcription regulation</keyword>